<dbReference type="Pfam" id="PF00069">
    <property type="entry name" value="Pkinase"/>
    <property type="match status" value="1"/>
</dbReference>
<dbReference type="InterPro" id="IPR000719">
    <property type="entry name" value="Prot_kinase_dom"/>
</dbReference>
<dbReference type="GO" id="GO:0005524">
    <property type="term" value="F:ATP binding"/>
    <property type="evidence" value="ECO:0007669"/>
    <property type="project" value="UniProtKB-UniRule"/>
</dbReference>
<gene>
    <name evidence="9" type="primary">AlNc14C3G387</name>
    <name evidence="9" type="ORF">ALNC14_004220</name>
</gene>
<feature type="region of interest" description="Disordered" evidence="7">
    <location>
        <begin position="1"/>
        <end position="21"/>
    </location>
</feature>
<dbReference type="AlphaFoldDB" id="F0VZQ8"/>
<keyword evidence="5 6" id="KW-0067">ATP-binding</keyword>
<dbReference type="GO" id="GO:0035556">
    <property type="term" value="P:intracellular signal transduction"/>
    <property type="evidence" value="ECO:0007669"/>
    <property type="project" value="TreeGrafter"/>
</dbReference>
<dbReference type="HOGENOM" id="CLU_445109_0_0_1"/>
<dbReference type="PROSITE" id="PS00108">
    <property type="entry name" value="PROTEIN_KINASE_ST"/>
    <property type="match status" value="1"/>
</dbReference>
<dbReference type="PANTHER" id="PTHR24346">
    <property type="entry name" value="MAP/MICROTUBULE AFFINITY-REGULATING KINASE"/>
    <property type="match status" value="1"/>
</dbReference>
<feature type="compositionally biased region" description="Polar residues" evidence="7">
    <location>
        <begin position="1"/>
        <end position="16"/>
    </location>
</feature>
<evidence type="ECO:0000256" key="2">
    <source>
        <dbReference type="ARBA" id="ARBA00022679"/>
    </source>
</evidence>
<evidence type="ECO:0000256" key="7">
    <source>
        <dbReference type="SAM" id="MobiDB-lite"/>
    </source>
</evidence>
<dbReference type="InterPro" id="IPR017441">
    <property type="entry name" value="Protein_kinase_ATP_BS"/>
</dbReference>
<accession>F0VZQ8</accession>
<dbReference type="Gene3D" id="1.10.510.10">
    <property type="entry name" value="Transferase(Phosphotransferase) domain 1"/>
    <property type="match status" value="1"/>
</dbReference>
<proteinExistence type="predicted"/>
<reference evidence="9" key="1">
    <citation type="journal article" date="2011" name="PLoS Biol.">
        <title>Gene gain and loss during evolution of obligate parasitism in the white rust pathogen of Arabidopsis thaliana.</title>
        <authorList>
            <person name="Kemen E."/>
            <person name="Gardiner A."/>
            <person name="Schultz-Larsen T."/>
            <person name="Kemen A.C."/>
            <person name="Balmuth A.L."/>
            <person name="Robert-Seilaniantz A."/>
            <person name="Bailey K."/>
            <person name="Holub E."/>
            <person name="Studholme D.J."/>
            <person name="Maclean D."/>
            <person name="Jones J.D."/>
        </authorList>
    </citation>
    <scope>NUCLEOTIDE SEQUENCE</scope>
</reference>
<evidence type="ECO:0000256" key="4">
    <source>
        <dbReference type="ARBA" id="ARBA00022777"/>
    </source>
</evidence>
<evidence type="ECO:0000259" key="8">
    <source>
        <dbReference type="PROSITE" id="PS50011"/>
    </source>
</evidence>
<dbReference type="InterPro" id="IPR008271">
    <property type="entry name" value="Ser/Thr_kinase_AS"/>
</dbReference>
<evidence type="ECO:0000256" key="3">
    <source>
        <dbReference type="ARBA" id="ARBA00022741"/>
    </source>
</evidence>
<dbReference type="InterPro" id="IPR011009">
    <property type="entry name" value="Kinase-like_dom_sf"/>
</dbReference>
<evidence type="ECO:0000256" key="6">
    <source>
        <dbReference type="PROSITE-ProRule" id="PRU10141"/>
    </source>
</evidence>
<dbReference type="CDD" id="cd14003">
    <property type="entry name" value="STKc_AMPK-like"/>
    <property type="match status" value="1"/>
</dbReference>
<dbReference type="SUPFAM" id="SSF56112">
    <property type="entry name" value="Protein kinase-like (PK-like)"/>
    <property type="match status" value="1"/>
</dbReference>
<name>F0VZQ8_9STRA</name>
<organism evidence="9">
    <name type="scientific">Albugo laibachii Nc14</name>
    <dbReference type="NCBI Taxonomy" id="890382"/>
    <lineage>
        <taxon>Eukaryota</taxon>
        <taxon>Sar</taxon>
        <taxon>Stramenopiles</taxon>
        <taxon>Oomycota</taxon>
        <taxon>Peronosporomycetes</taxon>
        <taxon>Albuginales</taxon>
        <taxon>Albuginaceae</taxon>
        <taxon>Albugo</taxon>
    </lineage>
</organism>
<dbReference type="PROSITE" id="PS00107">
    <property type="entry name" value="PROTEIN_KINASE_ATP"/>
    <property type="match status" value="1"/>
</dbReference>
<keyword evidence="2" id="KW-0808">Transferase</keyword>
<feature type="domain" description="Protein kinase" evidence="8">
    <location>
        <begin position="83"/>
        <end position="341"/>
    </location>
</feature>
<dbReference type="FunFam" id="1.10.510.10:FF:000571">
    <property type="entry name" value="Maternal embryonic leucine zipper kinase"/>
    <property type="match status" value="1"/>
</dbReference>
<dbReference type="PROSITE" id="PS50011">
    <property type="entry name" value="PROTEIN_KINASE_DOM"/>
    <property type="match status" value="1"/>
</dbReference>
<dbReference type="GO" id="GO:0005737">
    <property type="term" value="C:cytoplasm"/>
    <property type="evidence" value="ECO:0007669"/>
    <property type="project" value="TreeGrafter"/>
</dbReference>
<dbReference type="SMART" id="SM00220">
    <property type="entry name" value="S_TKc"/>
    <property type="match status" value="1"/>
</dbReference>
<reference evidence="9" key="2">
    <citation type="submission" date="2011-02" db="EMBL/GenBank/DDBJ databases">
        <authorList>
            <person name="MacLean D."/>
        </authorList>
    </citation>
    <scope>NUCLEOTIDE SEQUENCE</scope>
</reference>
<keyword evidence="3 6" id="KW-0547">Nucleotide-binding</keyword>
<evidence type="ECO:0000313" key="9">
    <source>
        <dbReference type="EMBL" id="CCA14279.1"/>
    </source>
</evidence>
<keyword evidence="1" id="KW-0723">Serine/threonine-protein kinase</keyword>
<dbReference type="FunFam" id="3.30.200.20:FF:000003">
    <property type="entry name" value="Non-specific serine/threonine protein kinase"/>
    <property type="match status" value="1"/>
</dbReference>
<evidence type="ECO:0000256" key="5">
    <source>
        <dbReference type="ARBA" id="ARBA00022840"/>
    </source>
</evidence>
<evidence type="ECO:0000256" key="1">
    <source>
        <dbReference type="ARBA" id="ARBA00022527"/>
    </source>
</evidence>
<dbReference type="EMBL" id="FR824048">
    <property type="protein sequence ID" value="CCA14279.1"/>
    <property type="molecule type" value="Genomic_DNA"/>
</dbReference>
<dbReference type="GO" id="GO:0004674">
    <property type="term" value="F:protein serine/threonine kinase activity"/>
    <property type="evidence" value="ECO:0007669"/>
    <property type="project" value="UniProtKB-KW"/>
</dbReference>
<protein>
    <submittedName>
        <fullName evidence="9">5'AMPactivated protein kinase catalytic subunit puta</fullName>
    </submittedName>
</protein>
<feature type="binding site" evidence="6">
    <location>
        <position position="112"/>
    </location>
    <ligand>
        <name>ATP</name>
        <dbReference type="ChEBI" id="CHEBI:30616"/>
    </ligand>
</feature>
<sequence length="614" mass="68252">MLNLMPSNAIKTQSPSAAPFSSGRCTDVSTISSAPSSMIERFRTVSAAQKYPVASLNPTFSSITTHCGSNAVGRTAQKAIGEYVLGKTIGKGTFGKVCIGRHIPTGEKVAIKILEKNRIVEVADVERVSREIRILKRNRHMNVIQLYEVIDTSAKVFLIMEYADNGEMFDFIVAHQRLPEPLAVCLFQQLLHGIAHIHGNDVTHRDLKPENILLQTCTASTTGYILKIVDFGLSNTHEDGRLLKTACGSPCYAAPEMIKGKSYVGPRADIWSTGVILFAMVCGFLPFEDSNTAMLYKKILSAEYQLPSFLSSQVQDLIKLMLETDPDRRCTIEMILRHPWVANLHYFVPREQLCQNESSIVRAVFMELKALGLNADQVHEDIQRGLHNSLTSSYFLMYRKVTRNSVIPPIIQNDDPKAHDSLNANLCGELQAKTPTPPRATEVNKMHMLAIQESTKPDSSRRFRKLFLPFSQKVSLIKGSTKQQGMMSIIPRPPGDRNASESIEQRIANVSKSLVPRPKHNKKNAMVILKPVSVISKTPTLSPITPYVDGAIVIPDSLLHDSAAETTKPGVYRHAGKQYKCSSRTNQPNFEPHIQSSQVSSKEDEFRHVSNYGT</sequence>
<dbReference type="PANTHER" id="PTHR24346:SF82">
    <property type="entry name" value="KP78A-RELATED"/>
    <property type="match status" value="1"/>
</dbReference>
<feature type="compositionally biased region" description="Polar residues" evidence="7">
    <location>
        <begin position="583"/>
        <end position="600"/>
    </location>
</feature>
<keyword evidence="4 9" id="KW-0418">Kinase</keyword>
<feature type="region of interest" description="Disordered" evidence="7">
    <location>
        <begin position="583"/>
        <end position="614"/>
    </location>
</feature>